<name>A0A853IM96_9GAMM</name>
<dbReference type="Proteomes" id="UP000569732">
    <property type="component" value="Unassembled WGS sequence"/>
</dbReference>
<evidence type="ECO:0000313" key="2">
    <source>
        <dbReference type="Proteomes" id="UP000569732"/>
    </source>
</evidence>
<sequence>MEINQMHLSRENRKVVERMRKYINYYKLAKADGRKPERIQLDVKQYEKLRKNLLTKTNGKCKPPYTLNNIPVVPVNH</sequence>
<evidence type="ECO:0000313" key="1">
    <source>
        <dbReference type="EMBL" id="NYZ70437.1"/>
    </source>
</evidence>
<organism evidence="1 2">
    <name type="scientific">Spartinivicinus marinus</name>
    <dbReference type="NCBI Taxonomy" id="2994442"/>
    <lineage>
        <taxon>Bacteria</taxon>
        <taxon>Pseudomonadati</taxon>
        <taxon>Pseudomonadota</taxon>
        <taxon>Gammaproteobacteria</taxon>
        <taxon>Oceanospirillales</taxon>
        <taxon>Zooshikellaceae</taxon>
        <taxon>Spartinivicinus</taxon>
    </lineage>
</organism>
<proteinExistence type="predicted"/>
<accession>A0A853IM96</accession>
<dbReference type="RefSeq" id="WP_180572262.1">
    <property type="nucleotide sequence ID" value="NZ_JACCKB010000506.1"/>
</dbReference>
<dbReference type="AlphaFoldDB" id="A0A853IM96"/>
<keyword evidence="2" id="KW-1185">Reference proteome</keyword>
<comment type="caution">
    <text evidence="1">The sequence shown here is derived from an EMBL/GenBank/DDBJ whole genome shotgun (WGS) entry which is preliminary data.</text>
</comment>
<reference evidence="1 2" key="1">
    <citation type="submission" date="2020-07" db="EMBL/GenBank/DDBJ databases">
        <title>Endozoicomonas sp. nov., isolated from sediment.</title>
        <authorList>
            <person name="Gu T."/>
        </authorList>
    </citation>
    <scope>NUCLEOTIDE SEQUENCE [LARGE SCALE GENOMIC DNA]</scope>
    <source>
        <strain evidence="1 2">SM1973</strain>
    </source>
</reference>
<protein>
    <submittedName>
        <fullName evidence="1">Uncharacterized protein</fullName>
    </submittedName>
</protein>
<dbReference type="EMBL" id="JACCKB010000506">
    <property type="protein sequence ID" value="NYZ70437.1"/>
    <property type="molecule type" value="Genomic_DNA"/>
</dbReference>
<gene>
    <name evidence="1" type="ORF">H0A36_30970</name>
</gene>